<dbReference type="UniPathway" id="UPA00213"/>
<reference evidence="3" key="1">
    <citation type="journal article" date="2019" name="Sci. Rep.">
        <title>Draft genome of Tanacetum cinerariifolium, the natural source of mosquito coil.</title>
        <authorList>
            <person name="Yamashiro T."/>
            <person name="Shiraishi A."/>
            <person name="Satake H."/>
            <person name="Nakayama K."/>
        </authorList>
    </citation>
    <scope>NUCLEOTIDE SEQUENCE</scope>
</reference>
<dbReference type="Pfam" id="PF00067">
    <property type="entry name" value="p450"/>
    <property type="match status" value="1"/>
</dbReference>
<dbReference type="PRINTS" id="PR00463">
    <property type="entry name" value="EP450I"/>
</dbReference>
<feature type="transmembrane region" description="Helical" evidence="2">
    <location>
        <begin position="7"/>
        <end position="27"/>
    </location>
</feature>
<dbReference type="PANTHER" id="PTHR47951:SF7">
    <property type="entry name" value="FLAVONOID 3',5'-HYDROXYLASE-LIKE ISOFORM X1"/>
    <property type="match status" value="1"/>
</dbReference>
<keyword evidence="2" id="KW-0812">Transmembrane</keyword>
<organism evidence="3">
    <name type="scientific">Tanacetum cinerariifolium</name>
    <name type="common">Dalmatian daisy</name>
    <name type="synonym">Chrysanthemum cinerariifolium</name>
    <dbReference type="NCBI Taxonomy" id="118510"/>
    <lineage>
        <taxon>Eukaryota</taxon>
        <taxon>Viridiplantae</taxon>
        <taxon>Streptophyta</taxon>
        <taxon>Embryophyta</taxon>
        <taxon>Tracheophyta</taxon>
        <taxon>Spermatophyta</taxon>
        <taxon>Magnoliopsida</taxon>
        <taxon>eudicotyledons</taxon>
        <taxon>Gunneridae</taxon>
        <taxon>Pentapetalae</taxon>
        <taxon>asterids</taxon>
        <taxon>campanulids</taxon>
        <taxon>Asterales</taxon>
        <taxon>Asteraceae</taxon>
        <taxon>Asteroideae</taxon>
        <taxon>Anthemideae</taxon>
        <taxon>Anthemidinae</taxon>
        <taxon>Tanacetum</taxon>
    </lineage>
</organism>
<dbReference type="InterPro" id="IPR002401">
    <property type="entry name" value="Cyt_P450_E_grp-I"/>
</dbReference>
<dbReference type="GO" id="GO:0004497">
    <property type="term" value="F:monooxygenase activity"/>
    <property type="evidence" value="ECO:0007669"/>
    <property type="project" value="InterPro"/>
</dbReference>
<dbReference type="GO" id="GO:0016114">
    <property type="term" value="P:terpenoid biosynthetic process"/>
    <property type="evidence" value="ECO:0007669"/>
    <property type="project" value="UniProtKB-UniPathway"/>
</dbReference>
<name>A0A6L2N7S8_TANCI</name>
<dbReference type="GO" id="GO:0020037">
    <property type="term" value="F:heme binding"/>
    <property type="evidence" value="ECO:0007669"/>
    <property type="project" value="InterPro"/>
</dbReference>
<proteinExistence type="predicted"/>
<comment type="caution">
    <text evidence="3">The sequence shown here is derived from an EMBL/GenBank/DDBJ whole genome shotgun (WGS) entry which is preliminary data.</text>
</comment>
<dbReference type="AlphaFoldDB" id="A0A6L2N7S8"/>
<keyword evidence="2" id="KW-1133">Transmembrane helix</keyword>
<keyword evidence="2" id="KW-0472">Membrane</keyword>
<dbReference type="Gene3D" id="1.10.630.10">
    <property type="entry name" value="Cytochrome P450"/>
    <property type="match status" value="1"/>
</dbReference>
<evidence type="ECO:0000256" key="1">
    <source>
        <dbReference type="ARBA" id="ARBA00023002"/>
    </source>
</evidence>
<dbReference type="SUPFAM" id="SSF48264">
    <property type="entry name" value="Cytochrome P450"/>
    <property type="match status" value="1"/>
</dbReference>
<sequence length="399" mass="44970">MAQLNNGNEIIMLVVTLSVLILASLWYKLTRSSSSPPLPPGPRSLPIVGYLPFLGPDLHKQFTNMAHTYGPIYKFYLGSKLHVVINTPELAKEVVRDNDETFANHDLTVASSVITYGGQDIVFSKHNSNWRNLRKIFVYEVLSNTNLEACGCFRRVEVRKTIKNVFSRIGITVNISQISFLTEANVLTSMVRENKPDEMSNGINLGLELQMAASNIAEIFGRPNLSDFFPSLARFDLQGVERDMKKQLQKLDAIIENMIDDRIKSNSRRSRDEVHEGKKDFLQILLDLKDQGDSKSINITQIKAILVDVMIAGTETTAKLSEWAMAEILKNHNVLRRVQEELAEVVGLNNIVEESHLPKLQYLDATVKETFRLHPVTPFLVPRILNTGTIPWSSNLRGS</sequence>
<dbReference type="InterPro" id="IPR036396">
    <property type="entry name" value="Cyt_P450_sf"/>
</dbReference>
<accession>A0A6L2N7S8</accession>
<evidence type="ECO:0000313" key="3">
    <source>
        <dbReference type="EMBL" id="GEU82180.1"/>
    </source>
</evidence>
<dbReference type="InterPro" id="IPR001128">
    <property type="entry name" value="Cyt_P450"/>
</dbReference>
<keyword evidence="1" id="KW-0560">Oxidoreductase</keyword>
<dbReference type="GO" id="GO:0005506">
    <property type="term" value="F:iron ion binding"/>
    <property type="evidence" value="ECO:0007669"/>
    <property type="project" value="InterPro"/>
</dbReference>
<dbReference type="PANTHER" id="PTHR47951">
    <property type="entry name" value="OS08G0547900 PROTEIN"/>
    <property type="match status" value="1"/>
</dbReference>
<protein>
    <submittedName>
        <fullName evidence="3">Cytochrome P450 76C1-like</fullName>
    </submittedName>
</protein>
<dbReference type="GO" id="GO:0016705">
    <property type="term" value="F:oxidoreductase activity, acting on paired donors, with incorporation or reduction of molecular oxygen"/>
    <property type="evidence" value="ECO:0007669"/>
    <property type="project" value="InterPro"/>
</dbReference>
<gene>
    <name evidence="3" type="ORF">Tci_054158</name>
</gene>
<dbReference type="EMBL" id="BKCJ010008431">
    <property type="protein sequence ID" value="GEU82180.1"/>
    <property type="molecule type" value="Genomic_DNA"/>
</dbReference>
<dbReference type="PRINTS" id="PR00385">
    <property type="entry name" value="P450"/>
</dbReference>
<evidence type="ECO:0000256" key="2">
    <source>
        <dbReference type="SAM" id="Phobius"/>
    </source>
</evidence>